<name>A0A4S4LKT8_9AGAM</name>
<organism evidence="2 3">
    <name type="scientific">Bondarzewia mesenterica</name>
    <dbReference type="NCBI Taxonomy" id="1095465"/>
    <lineage>
        <taxon>Eukaryota</taxon>
        <taxon>Fungi</taxon>
        <taxon>Dikarya</taxon>
        <taxon>Basidiomycota</taxon>
        <taxon>Agaricomycotina</taxon>
        <taxon>Agaricomycetes</taxon>
        <taxon>Russulales</taxon>
        <taxon>Bondarzewiaceae</taxon>
        <taxon>Bondarzewia</taxon>
    </lineage>
</organism>
<dbReference type="Proteomes" id="UP000310158">
    <property type="component" value="Unassembled WGS sequence"/>
</dbReference>
<dbReference type="PANTHER" id="PTHR11106:SF27">
    <property type="entry name" value="MACRO DOMAIN-CONTAINING PROTEIN"/>
    <property type="match status" value="1"/>
</dbReference>
<comment type="caution">
    <text evidence="2">The sequence shown here is derived from an EMBL/GenBank/DDBJ whole genome shotgun (WGS) entry which is preliminary data.</text>
</comment>
<dbReference type="PROSITE" id="PS51154">
    <property type="entry name" value="MACRO"/>
    <property type="match status" value="1"/>
</dbReference>
<dbReference type="InterPro" id="IPR043472">
    <property type="entry name" value="Macro_dom-like"/>
</dbReference>
<dbReference type="CDD" id="cd02908">
    <property type="entry name" value="Macro_OAADPr_deacetylase"/>
    <property type="match status" value="1"/>
</dbReference>
<dbReference type="SMART" id="SM00506">
    <property type="entry name" value="A1pp"/>
    <property type="match status" value="1"/>
</dbReference>
<dbReference type="PANTHER" id="PTHR11106">
    <property type="entry name" value="GANGLIOSIDE INDUCED DIFFERENTIATION ASSOCIATED PROTEIN 2-RELATED"/>
    <property type="match status" value="1"/>
</dbReference>
<dbReference type="EMBL" id="SGPL01000427">
    <property type="protein sequence ID" value="THH12724.1"/>
    <property type="molecule type" value="Genomic_DNA"/>
</dbReference>
<dbReference type="Gene3D" id="3.40.220.10">
    <property type="entry name" value="Leucine Aminopeptidase, subunit E, domain 1"/>
    <property type="match status" value="2"/>
</dbReference>
<sequence length="186" mass="20343">MSRIIGLNQIPTLRELYQRAVLRPTTNARFPGVAALLDRVSVYQGDITEIDVHAIVNAAKRSLLGGGGVDGAIHRAAGPQLLIECRTLNGCETGDAKITQGYNLPALQITFENSFTQIAFPSISTGVYGYPVESATHLALNEVRHFLESEDGKGFERVVFVVFSDEDKDVYQKLLPQYFPMPDGSS</sequence>
<evidence type="ECO:0000313" key="3">
    <source>
        <dbReference type="Proteomes" id="UP000310158"/>
    </source>
</evidence>
<gene>
    <name evidence="2" type="ORF">EW146_g7429</name>
</gene>
<reference evidence="2 3" key="1">
    <citation type="submission" date="2019-02" db="EMBL/GenBank/DDBJ databases">
        <title>Genome sequencing of the rare red list fungi Bondarzewia mesenterica.</title>
        <authorList>
            <person name="Buettner E."/>
            <person name="Kellner H."/>
        </authorList>
    </citation>
    <scope>NUCLEOTIDE SEQUENCE [LARGE SCALE GENOMIC DNA]</scope>
    <source>
        <strain evidence="2 3">DSM 108281</strain>
    </source>
</reference>
<evidence type="ECO:0000259" key="1">
    <source>
        <dbReference type="PROSITE" id="PS51154"/>
    </source>
</evidence>
<keyword evidence="3" id="KW-1185">Reference proteome</keyword>
<dbReference type="SUPFAM" id="SSF52949">
    <property type="entry name" value="Macro domain-like"/>
    <property type="match status" value="1"/>
</dbReference>
<dbReference type="OrthoDB" id="6077599at2759"/>
<dbReference type="Pfam" id="PF01661">
    <property type="entry name" value="Macro"/>
    <property type="match status" value="1"/>
</dbReference>
<dbReference type="AlphaFoldDB" id="A0A4S4LKT8"/>
<evidence type="ECO:0000313" key="2">
    <source>
        <dbReference type="EMBL" id="THH12724.1"/>
    </source>
</evidence>
<dbReference type="InterPro" id="IPR002589">
    <property type="entry name" value="Macro_dom"/>
</dbReference>
<accession>A0A4S4LKT8</accession>
<proteinExistence type="predicted"/>
<feature type="domain" description="Macro" evidence="1">
    <location>
        <begin position="27"/>
        <end position="179"/>
    </location>
</feature>
<protein>
    <recommendedName>
        <fullName evidence="1">Macro domain-containing protein</fullName>
    </recommendedName>
</protein>